<sequence>MESWFRPLSHLLFRPLYGAWLWALYYRSLYPVNPPDDLDEEVEILKSHLKTQKDNIINVGRYIRSPKVEVAAAVEDLGKITSLPVIAFFGLKDPDYSDLDAELKWFTEAVPHAQHVEVENGGHYPHLEEPELVAKKIAAVLTG</sequence>
<dbReference type="EMBL" id="JAGDFL010000050">
    <property type="protein sequence ID" value="KAG7399552.1"/>
    <property type="molecule type" value="Genomic_DNA"/>
</dbReference>
<accession>A0A8T1WZT6</accession>
<evidence type="ECO:0000313" key="1">
    <source>
        <dbReference type="EMBL" id="KAG7399552.1"/>
    </source>
</evidence>
<proteinExistence type="predicted"/>
<dbReference type="AlphaFoldDB" id="A0A8T1WZT6"/>
<protein>
    <submittedName>
        <fullName evidence="1">Uncharacterized protein</fullName>
    </submittedName>
</protein>
<organism evidence="1 2">
    <name type="scientific">Phytophthora boehmeriae</name>
    <dbReference type="NCBI Taxonomy" id="109152"/>
    <lineage>
        <taxon>Eukaryota</taxon>
        <taxon>Sar</taxon>
        <taxon>Stramenopiles</taxon>
        <taxon>Oomycota</taxon>
        <taxon>Peronosporomycetes</taxon>
        <taxon>Peronosporales</taxon>
        <taxon>Peronosporaceae</taxon>
        <taxon>Phytophthora</taxon>
    </lineage>
</organism>
<dbReference type="Proteomes" id="UP000693981">
    <property type="component" value="Unassembled WGS sequence"/>
</dbReference>
<gene>
    <name evidence="1" type="ORF">PHYBOEH_008547</name>
</gene>
<reference evidence="1" key="1">
    <citation type="submission" date="2021-02" db="EMBL/GenBank/DDBJ databases">
        <authorList>
            <person name="Palmer J.M."/>
        </authorList>
    </citation>
    <scope>NUCLEOTIDE SEQUENCE</scope>
    <source>
        <strain evidence="1">SCRP23</strain>
    </source>
</reference>
<name>A0A8T1WZT6_9STRA</name>
<keyword evidence="2" id="KW-1185">Reference proteome</keyword>
<dbReference type="OrthoDB" id="408373at2759"/>
<evidence type="ECO:0000313" key="2">
    <source>
        <dbReference type="Proteomes" id="UP000693981"/>
    </source>
</evidence>
<comment type="caution">
    <text evidence="1">The sequence shown here is derived from an EMBL/GenBank/DDBJ whole genome shotgun (WGS) entry which is preliminary data.</text>
</comment>